<keyword evidence="1" id="KW-0808">Transferase</keyword>
<evidence type="ECO:0000313" key="2">
    <source>
        <dbReference type="Proteomes" id="UP000028007"/>
    </source>
</evidence>
<name>A0A081PDS8_9SPHI</name>
<dbReference type="PANTHER" id="PTHR12526:SF630">
    <property type="entry name" value="GLYCOSYLTRANSFERASE"/>
    <property type="match status" value="1"/>
</dbReference>
<gene>
    <name evidence="1" type="ORF">N180_19605</name>
</gene>
<dbReference type="Pfam" id="PF13692">
    <property type="entry name" value="Glyco_trans_1_4"/>
    <property type="match status" value="1"/>
</dbReference>
<accession>A0A081PDS8</accession>
<dbReference type="Gene3D" id="3.40.50.2000">
    <property type="entry name" value="Glycogen Phosphorylase B"/>
    <property type="match status" value="1"/>
</dbReference>
<dbReference type="EMBL" id="JNFF01000102">
    <property type="protein sequence ID" value="KEQ28851.1"/>
    <property type="molecule type" value="Genomic_DNA"/>
</dbReference>
<dbReference type="Proteomes" id="UP000028007">
    <property type="component" value="Unassembled WGS sequence"/>
</dbReference>
<dbReference type="PANTHER" id="PTHR12526">
    <property type="entry name" value="GLYCOSYLTRANSFERASE"/>
    <property type="match status" value="1"/>
</dbReference>
<dbReference type="eggNOG" id="COG0438">
    <property type="taxonomic scope" value="Bacteria"/>
</dbReference>
<comment type="caution">
    <text evidence="1">The sequence shown here is derived from an EMBL/GenBank/DDBJ whole genome shotgun (WGS) entry which is preliminary data.</text>
</comment>
<keyword evidence="2" id="KW-1185">Reference proteome</keyword>
<sequence length="405" mass="45883">MVLKDKVIIILGNTRYDGPIQATSVFIAQNLALHNKVFFIDYPFTIKDFFSHLLKKNGLSAERLKKYSIFSDGLLETELPGLKIVITPPVIPVNFLPEGKTYRNILYFNECLIRKRLKKIIKAEKIKEFIFINSFNFHYPDIANGLHPLLTVYHCVDPMIVPYDMKHGIQSEAALVSKSDLVICTSMALYREKSKENKNTYFVPNATDSDLLEKVQDKNLSVHAQVRGIKSPIVGYLGTIERRINYQLLQQVAEANPDYSFVLAGPVTATYLPQSLAELENVHLLGAIPYDQVPQLIKSFDIAIIPFKKDEVSNTIFPIKLFEYLGAGKPVIATDFNDDLREFTEDQVSYCSDAESFSLSIRTALMTNSEELIQKRKELAAKNTWENRTAQIASIIAAHLEKKNA</sequence>
<dbReference type="GO" id="GO:0016740">
    <property type="term" value="F:transferase activity"/>
    <property type="evidence" value="ECO:0007669"/>
    <property type="project" value="UniProtKB-KW"/>
</dbReference>
<dbReference type="Gene3D" id="3.40.50.11010">
    <property type="match status" value="1"/>
</dbReference>
<proteinExistence type="predicted"/>
<dbReference type="RefSeq" id="WP_037443339.1">
    <property type="nucleotide sequence ID" value="NZ_JNFF01000102.1"/>
</dbReference>
<organism evidence="1 2">
    <name type="scientific">Pedobacter antarcticus 4BY</name>
    <dbReference type="NCBI Taxonomy" id="1358423"/>
    <lineage>
        <taxon>Bacteria</taxon>
        <taxon>Pseudomonadati</taxon>
        <taxon>Bacteroidota</taxon>
        <taxon>Sphingobacteriia</taxon>
        <taxon>Sphingobacteriales</taxon>
        <taxon>Sphingobacteriaceae</taxon>
        <taxon>Pedobacter</taxon>
    </lineage>
</organism>
<dbReference type="OrthoDB" id="9816564at2"/>
<protein>
    <submittedName>
        <fullName evidence="1">Glycosyl transferase family 1</fullName>
    </submittedName>
</protein>
<dbReference type="SUPFAM" id="SSF53756">
    <property type="entry name" value="UDP-Glycosyltransferase/glycogen phosphorylase"/>
    <property type="match status" value="1"/>
</dbReference>
<reference evidence="1 2" key="1">
    <citation type="journal article" date="1992" name="Int. J. Syst. Bacteriol.">
        <title>Sphingobacterium antarcticus sp. nov. a Psychrotrophic Bacterium from the Soils of Schirmacher Oasis, Antarctica.</title>
        <authorList>
            <person name="Shivaji S."/>
            <person name="Ray M.K."/>
            <person name="Rao N.S."/>
            <person name="Saiserr L."/>
            <person name="Jagannadham M.V."/>
            <person name="Kumar G.S."/>
            <person name="Reddy G."/>
            <person name="Bhargava P.M."/>
        </authorList>
    </citation>
    <scope>NUCLEOTIDE SEQUENCE [LARGE SCALE GENOMIC DNA]</scope>
    <source>
        <strain evidence="1 2">4BY</strain>
    </source>
</reference>
<dbReference type="AlphaFoldDB" id="A0A081PDS8"/>
<evidence type="ECO:0000313" key="1">
    <source>
        <dbReference type="EMBL" id="KEQ28851.1"/>
    </source>
</evidence>